<comment type="caution">
    <text evidence="1">The sequence shown here is derived from an EMBL/GenBank/DDBJ whole genome shotgun (WGS) entry which is preliminary data.</text>
</comment>
<dbReference type="EMBL" id="SRYZ01000081">
    <property type="protein sequence ID" value="TGX98179.1"/>
    <property type="molecule type" value="Genomic_DNA"/>
</dbReference>
<dbReference type="RefSeq" id="WP_136011494.1">
    <property type="nucleotide sequence ID" value="NZ_SRYZ01000081.1"/>
</dbReference>
<gene>
    <name evidence="1" type="ORF">E5355_18540</name>
</gene>
<sequence>MYYEEEQATEIIGCSCTLLTPYKGYTEGEVVGDYGSEIVVRLNNDKEVVEYRDEVLIYD</sequence>
<evidence type="ECO:0000313" key="2">
    <source>
        <dbReference type="Proteomes" id="UP000310532"/>
    </source>
</evidence>
<organism evidence="1 2">
    <name type="scientific">Bacteroides muris</name>
    <name type="common">ex Afrizal et al. 2022</name>
    <dbReference type="NCBI Taxonomy" id="2516960"/>
    <lineage>
        <taxon>Bacteria</taxon>
        <taxon>Pseudomonadati</taxon>
        <taxon>Bacteroidota</taxon>
        <taxon>Bacteroidia</taxon>
        <taxon>Bacteroidales</taxon>
        <taxon>Bacteroidaceae</taxon>
        <taxon>Bacteroides</taxon>
    </lineage>
</organism>
<evidence type="ECO:0000313" key="1">
    <source>
        <dbReference type="EMBL" id="TGX98179.1"/>
    </source>
</evidence>
<dbReference type="Proteomes" id="UP000310532">
    <property type="component" value="Unassembled WGS sequence"/>
</dbReference>
<keyword evidence="2" id="KW-1185">Reference proteome</keyword>
<dbReference type="AlphaFoldDB" id="A0A4V3R9S1"/>
<proteinExistence type="predicted"/>
<protein>
    <submittedName>
        <fullName evidence="1">Ribonuclease P</fullName>
    </submittedName>
</protein>
<reference evidence="1 2" key="1">
    <citation type="submission" date="2019-04" db="EMBL/GenBank/DDBJ databases">
        <title>Microbes associate with the intestines of laboratory mice.</title>
        <authorList>
            <person name="Navarre W."/>
            <person name="Wong E."/>
            <person name="Huang K."/>
            <person name="Tropini C."/>
            <person name="Ng K."/>
            <person name="Yu B."/>
        </authorList>
    </citation>
    <scope>NUCLEOTIDE SEQUENCE [LARGE SCALE GENOMIC DNA]</scope>
    <source>
        <strain evidence="1 2">NM69_E16B</strain>
    </source>
</reference>
<name>A0A4V3R9S1_9BACE</name>
<accession>A0A4V3R9S1</accession>